<comment type="caution">
    <text evidence="1">The sequence shown here is derived from an EMBL/GenBank/DDBJ whole genome shotgun (WGS) entry which is preliminary data.</text>
</comment>
<evidence type="ECO:0000313" key="1">
    <source>
        <dbReference type="EMBL" id="MFD1486025.1"/>
    </source>
</evidence>
<dbReference type="PANTHER" id="PTHR36849:SF1">
    <property type="entry name" value="CYTOPLASMIC PROTEIN"/>
    <property type="match status" value="1"/>
</dbReference>
<dbReference type="Pfam" id="PF22752">
    <property type="entry name" value="DUF488-N3i"/>
    <property type="match status" value="1"/>
</dbReference>
<keyword evidence="2" id="KW-1185">Reference proteome</keyword>
<sequence>MELLPVRIYAHDAPAGLRVLIDRVWPRGVSKEKAALDAWDKTVAPSTELRKWFGHDPEKFSEFTQRYRAELDANPAVEALVAKLKASDEKRVLLLYGAKDTQHNNAVVLSDYLSERLAQ</sequence>
<dbReference type="RefSeq" id="WP_125754129.1">
    <property type="nucleotide sequence ID" value="NZ_JBHTON010000052.1"/>
</dbReference>
<protein>
    <submittedName>
        <fullName evidence="1">DUF488 domain-containing protein</fullName>
    </submittedName>
</protein>
<dbReference type="InterPro" id="IPR052552">
    <property type="entry name" value="YeaO-like"/>
</dbReference>
<organism evidence="1 2">
    <name type="scientific">Lacticaseibacillus baoqingensis</name>
    <dbReference type="NCBI Taxonomy" id="2486013"/>
    <lineage>
        <taxon>Bacteria</taxon>
        <taxon>Bacillati</taxon>
        <taxon>Bacillota</taxon>
        <taxon>Bacilli</taxon>
        <taxon>Lactobacillales</taxon>
        <taxon>Lactobacillaceae</taxon>
        <taxon>Lacticaseibacillus</taxon>
    </lineage>
</organism>
<accession>A0ABW4EBQ4</accession>
<dbReference type="Proteomes" id="UP001597252">
    <property type="component" value="Unassembled WGS sequence"/>
</dbReference>
<dbReference type="PANTHER" id="PTHR36849">
    <property type="entry name" value="CYTOPLASMIC PROTEIN-RELATED"/>
    <property type="match status" value="1"/>
</dbReference>
<evidence type="ECO:0000313" key="2">
    <source>
        <dbReference type="Proteomes" id="UP001597252"/>
    </source>
</evidence>
<gene>
    <name evidence="1" type="ORF">ACFQ5J_12405</name>
</gene>
<dbReference type="EMBL" id="JBHTON010000052">
    <property type="protein sequence ID" value="MFD1486025.1"/>
    <property type="molecule type" value="Genomic_DNA"/>
</dbReference>
<proteinExistence type="predicted"/>
<reference evidence="2" key="1">
    <citation type="journal article" date="2019" name="Int. J. Syst. Evol. Microbiol.">
        <title>The Global Catalogue of Microorganisms (GCM) 10K type strain sequencing project: providing services to taxonomists for standard genome sequencing and annotation.</title>
        <authorList>
            <consortium name="The Broad Institute Genomics Platform"/>
            <consortium name="The Broad Institute Genome Sequencing Center for Infectious Disease"/>
            <person name="Wu L."/>
            <person name="Ma J."/>
        </authorList>
    </citation>
    <scope>NUCLEOTIDE SEQUENCE [LARGE SCALE GENOMIC DNA]</scope>
    <source>
        <strain evidence="2">CCM 8903</strain>
    </source>
</reference>
<name>A0ABW4EBQ4_9LACO</name>